<dbReference type="AlphaFoldDB" id="A0A8J7LY54"/>
<accession>A0A8J7LY54</accession>
<reference evidence="3" key="1">
    <citation type="submission" date="2020-12" db="EMBL/GenBank/DDBJ databases">
        <title>Geomonas sp. Red875, isolated from river sediment.</title>
        <authorList>
            <person name="Xu Z."/>
            <person name="Zhang Z."/>
            <person name="Masuda Y."/>
            <person name="Itoh H."/>
            <person name="Senoo K."/>
        </authorList>
    </citation>
    <scope>NUCLEOTIDE SEQUENCE</scope>
    <source>
        <strain evidence="3">Red875</strain>
    </source>
</reference>
<keyword evidence="4" id="KW-1185">Reference proteome</keyword>
<dbReference type="PANTHER" id="PTHR42730:SF1">
    <property type="entry name" value="2-OXOGLUTARATE SYNTHASE SUBUNIT KORC"/>
    <property type="match status" value="1"/>
</dbReference>
<evidence type="ECO:0000313" key="3">
    <source>
        <dbReference type="EMBL" id="MBJ6724366.1"/>
    </source>
</evidence>
<name>A0A8J7LY54_9BACT</name>
<proteinExistence type="predicted"/>
<gene>
    <name evidence="3" type="ORF">JFN93_06575</name>
</gene>
<organism evidence="3 4">
    <name type="scientific">Geomesophilobacter sediminis</name>
    <dbReference type="NCBI Taxonomy" id="2798584"/>
    <lineage>
        <taxon>Bacteria</taxon>
        <taxon>Pseudomonadati</taxon>
        <taxon>Thermodesulfobacteriota</taxon>
        <taxon>Desulfuromonadia</taxon>
        <taxon>Geobacterales</taxon>
        <taxon>Geobacteraceae</taxon>
        <taxon>Geomesophilobacter</taxon>
    </lineage>
</organism>
<dbReference type="Proteomes" id="UP000636888">
    <property type="component" value="Unassembled WGS sequence"/>
</dbReference>
<protein>
    <submittedName>
        <fullName evidence="3">2-oxoacid:acceptor oxidoreductase family protein</fullName>
    </submittedName>
</protein>
<dbReference type="Pfam" id="PF01558">
    <property type="entry name" value="POR"/>
    <property type="match status" value="1"/>
</dbReference>
<dbReference type="SUPFAM" id="SSF53323">
    <property type="entry name" value="Pyruvate-ferredoxin oxidoreductase, PFOR, domain III"/>
    <property type="match status" value="1"/>
</dbReference>
<dbReference type="InterPro" id="IPR002869">
    <property type="entry name" value="Pyrv_flavodox_OxRed_cen"/>
</dbReference>
<dbReference type="PANTHER" id="PTHR42730">
    <property type="entry name" value="2-OXOGLUTARATE SYNTHASE SUBUNIT KORC"/>
    <property type="match status" value="1"/>
</dbReference>
<evidence type="ECO:0000259" key="2">
    <source>
        <dbReference type="Pfam" id="PF01558"/>
    </source>
</evidence>
<dbReference type="Gene3D" id="3.40.920.10">
    <property type="entry name" value="Pyruvate-ferredoxin oxidoreductase, PFOR, domain III"/>
    <property type="match status" value="1"/>
</dbReference>
<sequence length="177" mass="19122">MAERVEILISGYGGQGVVRIGQILGQAAVNQGLYTTMLISHGTETRGGYVRSQVVISDGFIASPVVERPDFFLAFSREAHDKFKGLCGAQSVILHNPETFVADAAVPARYLPLPAEALAQDELGSPVYANVILLGALSGQLPLVSEASLLRGLEERLDARFHEANRRAFSLGRNFRI</sequence>
<keyword evidence="1" id="KW-0560">Oxidoreductase</keyword>
<dbReference type="InterPro" id="IPR052554">
    <property type="entry name" value="2-oxoglutarate_synth_KorC"/>
</dbReference>
<dbReference type="RefSeq" id="WP_199383199.1">
    <property type="nucleotide sequence ID" value="NZ_JAEMHM010000004.1"/>
</dbReference>
<comment type="caution">
    <text evidence="3">The sequence shown here is derived from an EMBL/GenBank/DDBJ whole genome shotgun (WGS) entry which is preliminary data.</text>
</comment>
<feature type="domain" description="Pyruvate/ketoisovalerate oxidoreductase catalytic" evidence="2">
    <location>
        <begin position="13"/>
        <end position="173"/>
    </location>
</feature>
<dbReference type="GO" id="GO:0016903">
    <property type="term" value="F:oxidoreductase activity, acting on the aldehyde or oxo group of donors"/>
    <property type="evidence" value="ECO:0007669"/>
    <property type="project" value="InterPro"/>
</dbReference>
<evidence type="ECO:0000256" key="1">
    <source>
        <dbReference type="ARBA" id="ARBA00023002"/>
    </source>
</evidence>
<evidence type="ECO:0000313" key="4">
    <source>
        <dbReference type="Proteomes" id="UP000636888"/>
    </source>
</evidence>
<dbReference type="InterPro" id="IPR019752">
    <property type="entry name" value="Pyrv/ketoisovalerate_OxRed_cat"/>
</dbReference>
<dbReference type="EMBL" id="JAEMHM010000004">
    <property type="protein sequence ID" value="MBJ6724366.1"/>
    <property type="molecule type" value="Genomic_DNA"/>
</dbReference>